<dbReference type="EMBL" id="LR796481">
    <property type="protein sequence ID" value="CAB4147433.1"/>
    <property type="molecule type" value="Genomic_DNA"/>
</dbReference>
<sequence length="46" mass="5289">MELTIEEAKKIQGIYSMYHMGTMGADEALWELEQVINNQDDEELGN</sequence>
<proteinExistence type="predicted"/>
<evidence type="ECO:0000313" key="1">
    <source>
        <dbReference type="EMBL" id="CAB4137343.1"/>
    </source>
</evidence>
<name>A0A6J5LW55_9CAUD</name>
<reference evidence="1" key="1">
    <citation type="submission" date="2020-04" db="EMBL/GenBank/DDBJ databases">
        <authorList>
            <person name="Chiriac C."/>
            <person name="Salcher M."/>
            <person name="Ghai R."/>
            <person name="Kavagutti S V."/>
        </authorList>
    </citation>
    <scope>NUCLEOTIDE SEQUENCE</scope>
</reference>
<dbReference type="EMBL" id="LR796338">
    <property type="protein sequence ID" value="CAB4137343.1"/>
    <property type="molecule type" value="Genomic_DNA"/>
</dbReference>
<evidence type="ECO:0000313" key="2">
    <source>
        <dbReference type="EMBL" id="CAB4147433.1"/>
    </source>
</evidence>
<protein>
    <submittedName>
        <fullName evidence="1">Uncharacterized protein</fullName>
    </submittedName>
</protein>
<organism evidence="1">
    <name type="scientific">uncultured Caudovirales phage</name>
    <dbReference type="NCBI Taxonomy" id="2100421"/>
    <lineage>
        <taxon>Viruses</taxon>
        <taxon>Duplodnaviria</taxon>
        <taxon>Heunggongvirae</taxon>
        <taxon>Uroviricota</taxon>
        <taxon>Caudoviricetes</taxon>
        <taxon>Peduoviridae</taxon>
        <taxon>Maltschvirus</taxon>
        <taxon>Maltschvirus maltsch</taxon>
    </lineage>
</organism>
<accession>A0A6J5LW55</accession>
<gene>
    <name evidence="1" type="ORF">UFOVP325_32</name>
    <name evidence="2" type="ORF">UFOVP430_27</name>
</gene>